<feature type="chain" id="PRO_5047167541" description="DUF5683 domain-containing protein" evidence="2">
    <location>
        <begin position="21"/>
        <end position="239"/>
    </location>
</feature>
<evidence type="ECO:0000313" key="4">
    <source>
        <dbReference type="Proteomes" id="UP000600214"/>
    </source>
</evidence>
<evidence type="ECO:0000256" key="2">
    <source>
        <dbReference type="SAM" id="SignalP"/>
    </source>
</evidence>
<sequence>MVVPALVVLLGIMFSIAASAQDKIIRKDGQEIHAKVLGTDSKYIRYKRFSNPTGPDYFIFHSEVSKIEYEKAGAGQEQKPLKLAREQANETTAVDLQLLESNALKYKKRSNIYLAAGTAAMVAGAATFIKLGKDYNSYTSEIRKTNDAYTAWYKANYEGSPPTGDLQKKESFGAFATPGIYFGAAAVAGGLALEWIGLKNLRLTRKTRSELAQKKKELSFQPFYSPSRRATGLTIAFSF</sequence>
<proteinExistence type="predicted"/>
<keyword evidence="1" id="KW-1133">Transmembrane helix</keyword>
<accession>A0ABQ1YGE9</accession>
<name>A0ABQ1YGE9_9BACT</name>
<evidence type="ECO:0008006" key="5">
    <source>
        <dbReference type="Google" id="ProtNLM"/>
    </source>
</evidence>
<protein>
    <recommendedName>
        <fullName evidence="5">DUF5683 domain-containing protein</fullName>
    </recommendedName>
</protein>
<keyword evidence="1" id="KW-0472">Membrane</keyword>
<dbReference type="EMBL" id="BMIA01000001">
    <property type="protein sequence ID" value="GGH25265.1"/>
    <property type="molecule type" value="Genomic_DNA"/>
</dbReference>
<comment type="caution">
    <text evidence="3">The sequence shown here is derived from an EMBL/GenBank/DDBJ whole genome shotgun (WGS) entry which is preliminary data.</text>
</comment>
<gene>
    <name evidence="3" type="ORF">GCM10007423_09340</name>
</gene>
<keyword evidence="2" id="KW-0732">Signal</keyword>
<evidence type="ECO:0000313" key="3">
    <source>
        <dbReference type="EMBL" id="GGH25265.1"/>
    </source>
</evidence>
<evidence type="ECO:0000256" key="1">
    <source>
        <dbReference type="SAM" id="Phobius"/>
    </source>
</evidence>
<reference evidence="4" key="1">
    <citation type="journal article" date="2019" name="Int. J. Syst. Evol. Microbiol.">
        <title>The Global Catalogue of Microorganisms (GCM) 10K type strain sequencing project: providing services to taxonomists for standard genome sequencing and annotation.</title>
        <authorList>
            <consortium name="The Broad Institute Genomics Platform"/>
            <consortium name="The Broad Institute Genome Sequencing Center for Infectious Disease"/>
            <person name="Wu L."/>
            <person name="Ma J."/>
        </authorList>
    </citation>
    <scope>NUCLEOTIDE SEQUENCE [LARGE SCALE GENOMIC DNA]</scope>
    <source>
        <strain evidence="4">CGMCC 1.15288</strain>
    </source>
</reference>
<feature type="transmembrane region" description="Helical" evidence="1">
    <location>
        <begin position="179"/>
        <end position="198"/>
    </location>
</feature>
<dbReference type="Proteomes" id="UP000600214">
    <property type="component" value="Unassembled WGS sequence"/>
</dbReference>
<organism evidence="3 4">
    <name type="scientific">Dyadobacter endophyticus</name>
    <dbReference type="NCBI Taxonomy" id="1749036"/>
    <lineage>
        <taxon>Bacteria</taxon>
        <taxon>Pseudomonadati</taxon>
        <taxon>Bacteroidota</taxon>
        <taxon>Cytophagia</taxon>
        <taxon>Cytophagales</taxon>
        <taxon>Spirosomataceae</taxon>
        <taxon>Dyadobacter</taxon>
    </lineage>
</organism>
<keyword evidence="4" id="KW-1185">Reference proteome</keyword>
<keyword evidence="1" id="KW-0812">Transmembrane</keyword>
<feature type="signal peptide" evidence="2">
    <location>
        <begin position="1"/>
        <end position="20"/>
    </location>
</feature>